<dbReference type="PANTHER" id="PTHR45913">
    <property type="entry name" value="EPM2A-INTERACTING PROTEIN 1"/>
    <property type="match status" value="1"/>
</dbReference>
<gene>
    <name evidence="1" type="ORF">LSAA_1101</name>
</gene>
<evidence type="ECO:0000313" key="1">
    <source>
        <dbReference type="EMBL" id="CAF2757459.1"/>
    </source>
</evidence>
<protein>
    <submittedName>
        <fullName evidence="1">(salmon louse) hypothetical protein</fullName>
    </submittedName>
</protein>
<sequence length="248" mass="28334">MLTRSSEGGIANTIVSFEIAKILSKYQQPFPDGQIVKECLQKFAEVKRSQMLKKVFRCISFTPHYSQTSRGYGLRHSISIKGEAKYTSGVDIFGCVQALLQKMGIEVFWKCVSLSTDGAPSMIGCHNIPIAKVQNLSAKLINMDHVNSVVVKTVNYIRSRGFNNREFQEFLRHLESQSEDVIYFTKVRWLSRASTLQRFWLLLDESILFLKLKQKEVQELCDPLWQMNLAFLIDISTQLSQLNANLQG</sequence>
<dbReference type="PANTHER" id="PTHR45913:SF21">
    <property type="entry name" value="DUF4371 DOMAIN-CONTAINING PROTEIN"/>
    <property type="match status" value="1"/>
</dbReference>
<dbReference type="AlphaFoldDB" id="A0A7R8CB51"/>
<evidence type="ECO:0000313" key="2">
    <source>
        <dbReference type="Proteomes" id="UP000675881"/>
    </source>
</evidence>
<name>A0A7R8CB51_LEPSM</name>
<keyword evidence="2" id="KW-1185">Reference proteome</keyword>
<organism evidence="1 2">
    <name type="scientific">Lepeophtheirus salmonis</name>
    <name type="common">Salmon louse</name>
    <name type="synonym">Caligus salmonis</name>
    <dbReference type="NCBI Taxonomy" id="72036"/>
    <lineage>
        <taxon>Eukaryota</taxon>
        <taxon>Metazoa</taxon>
        <taxon>Ecdysozoa</taxon>
        <taxon>Arthropoda</taxon>
        <taxon>Crustacea</taxon>
        <taxon>Multicrustacea</taxon>
        <taxon>Hexanauplia</taxon>
        <taxon>Copepoda</taxon>
        <taxon>Siphonostomatoida</taxon>
        <taxon>Caligidae</taxon>
        <taxon>Lepeophtheirus</taxon>
    </lineage>
</organism>
<accession>A0A7R8CB51</accession>
<reference evidence="1" key="1">
    <citation type="submission" date="2021-02" db="EMBL/GenBank/DDBJ databases">
        <authorList>
            <person name="Bekaert M."/>
        </authorList>
    </citation>
    <scope>NUCLEOTIDE SEQUENCE</scope>
    <source>
        <strain evidence="1">IoA-00</strain>
    </source>
</reference>
<proteinExistence type="predicted"/>
<dbReference type="Proteomes" id="UP000675881">
    <property type="component" value="Chromosome 1"/>
</dbReference>
<dbReference type="EMBL" id="HG994580">
    <property type="protein sequence ID" value="CAF2757459.1"/>
    <property type="molecule type" value="Genomic_DNA"/>
</dbReference>
<dbReference type="OrthoDB" id="6339533at2759"/>